<gene>
    <name evidence="2" type="ORF">SCULI_v1c05760</name>
</gene>
<feature type="compositionally biased region" description="Basic and acidic residues" evidence="1">
    <location>
        <begin position="157"/>
        <end position="170"/>
    </location>
</feature>
<feature type="compositionally biased region" description="Basic and acidic residues" evidence="1">
    <location>
        <begin position="303"/>
        <end position="324"/>
    </location>
</feature>
<feature type="region of interest" description="Disordered" evidence="1">
    <location>
        <begin position="145"/>
        <end position="178"/>
    </location>
</feature>
<feature type="compositionally biased region" description="Low complexity" evidence="1">
    <location>
        <begin position="278"/>
        <end position="302"/>
    </location>
</feature>
<dbReference type="RefSeq" id="WP_025363153.1">
    <property type="nucleotide sequence ID" value="NZ_CP006681.1"/>
</dbReference>
<dbReference type="STRING" id="1276246.SCULI_v1c05760"/>
<dbReference type="Proteomes" id="UP000019267">
    <property type="component" value="Chromosome"/>
</dbReference>
<dbReference type="PATRIC" id="fig|1276246.3.peg.575"/>
<dbReference type="EMBL" id="CP006681">
    <property type="protein sequence ID" value="AHI52917.1"/>
    <property type="molecule type" value="Genomic_DNA"/>
</dbReference>
<dbReference type="HOGENOM" id="CLU_074348_0_0_14"/>
<protein>
    <submittedName>
        <fullName evidence="2">Uncharacterized protein</fullName>
    </submittedName>
</protein>
<feature type="region of interest" description="Disordered" evidence="1">
    <location>
        <begin position="268"/>
        <end position="324"/>
    </location>
</feature>
<dbReference type="AlphaFoldDB" id="W6A7F4"/>
<evidence type="ECO:0000256" key="1">
    <source>
        <dbReference type="SAM" id="MobiDB-lite"/>
    </source>
</evidence>
<dbReference type="OrthoDB" id="389687at2"/>
<evidence type="ECO:0000313" key="3">
    <source>
        <dbReference type="Proteomes" id="UP000019267"/>
    </source>
</evidence>
<accession>W6A7F4</accession>
<organism evidence="2 3">
    <name type="scientific">Spiroplasma culicicola AES-1</name>
    <dbReference type="NCBI Taxonomy" id="1276246"/>
    <lineage>
        <taxon>Bacteria</taxon>
        <taxon>Bacillati</taxon>
        <taxon>Mycoplasmatota</taxon>
        <taxon>Mollicutes</taxon>
        <taxon>Entomoplasmatales</taxon>
        <taxon>Spiroplasmataceae</taxon>
        <taxon>Spiroplasma</taxon>
    </lineage>
</organism>
<reference evidence="2 3" key="1">
    <citation type="journal article" date="2014" name="Genome Biol. Evol.">
        <title>Molecular evolution of the substrate utilization strategies and putative virulence factors in mosquito-associated Spiroplasma species.</title>
        <authorList>
            <person name="Chang T.H."/>
            <person name="Lo W.S."/>
            <person name="Ku C."/>
            <person name="Chen L.L."/>
            <person name="Kuo C.H."/>
        </authorList>
    </citation>
    <scope>NUCLEOTIDE SEQUENCE [LARGE SCALE GENOMIC DNA]</scope>
    <source>
        <strain evidence="2">AES-1</strain>
    </source>
</reference>
<proteinExistence type="predicted"/>
<name>W6A7F4_9MOLU</name>
<keyword evidence="3" id="KW-1185">Reference proteome</keyword>
<evidence type="ECO:0000313" key="2">
    <source>
        <dbReference type="EMBL" id="AHI52917.1"/>
    </source>
</evidence>
<dbReference type="KEGG" id="scq:SCULI_v1c05760"/>
<sequence length="324" mass="35476">MGAFSPKFCPTHLTIHVCDLQDITKKVASIEDDLGAKVRRLHGTQTEEEVEAAAAKRKHQPGSLGDILEKAKQKAAQEREKVNLTGGVAGDDAMIPVPESEITDRMAALRAKMMGGGASPVSETPSPTLNSTTGGLGDVIQKARQHQFDNPEPEYQVPERSKTGEQDYKHLPRGNKPSAVLKDLDLDLLNESDIKNTSNKSSKTPNLFDQEEINNVSQVMESSVDEPIIKKEVSTSEEDIKKVFTEEETQELIQSAVKEALKQVGLIDSNNKPKKVISPKASSTKKQPSTAKKTTSTKTVAKPKAEVRKDENFKVDKTKIPDLK</sequence>